<organism evidence="1 2">
    <name type="scientific">Limnochorda pilosa</name>
    <dbReference type="NCBI Taxonomy" id="1555112"/>
    <lineage>
        <taxon>Bacteria</taxon>
        <taxon>Bacillati</taxon>
        <taxon>Bacillota</taxon>
        <taxon>Limnochordia</taxon>
        <taxon>Limnochordales</taxon>
        <taxon>Limnochordaceae</taxon>
        <taxon>Limnochorda</taxon>
    </lineage>
</organism>
<name>A0A0K2SQD5_LIMPI</name>
<gene>
    <name evidence="1" type="ORF">LIP_3390</name>
</gene>
<proteinExistence type="predicted"/>
<dbReference type="RefSeq" id="WP_068140656.1">
    <property type="nucleotide sequence ID" value="NZ_AP014924.1"/>
</dbReference>
<dbReference type="STRING" id="1555112.LIP_3390"/>
<keyword evidence="2" id="KW-1185">Reference proteome</keyword>
<sequence length="76" mass="8623">MRPVMAAVRETYGDTLRYTYVDVDPGRPLDSYQVARDFDLRGHPFVAVLAPGGRLVDARYGVVPRDEIEGWLKEAR</sequence>
<dbReference type="InterPro" id="IPR036249">
    <property type="entry name" value="Thioredoxin-like_sf"/>
</dbReference>
<evidence type="ECO:0000313" key="2">
    <source>
        <dbReference type="Proteomes" id="UP000065807"/>
    </source>
</evidence>
<protein>
    <recommendedName>
        <fullName evidence="3">Thioredoxin</fullName>
    </recommendedName>
</protein>
<reference evidence="2" key="1">
    <citation type="submission" date="2015-07" db="EMBL/GenBank/DDBJ databases">
        <title>Complete genome sequence and phylogenetic analysis of Limnochorda pilosa.</title>
        <authorList>
            <person name="Watanabe M."/>
            <person name="Kojima H."/>
            <person name="Fukui M."/>
        </authorList>
    </citation>
    <scope>NUCLEOTIDE SEQUENCE [LARGE SCALE GENOMIC DNA]</scope>
    <source>
        <strain evidence="2">HC45</strain>
    </source>
</reference>
<dbReference type="SUPFAM" id="SSF52833">
    <property type="entry name" value="Thioredoxin-like"/>
    <property type="match status" value="1"/>
</dbReference>
<evidence type="ECO:0008006" key="3">
    <source>
        <dbReference type="Google" id="ProtNLM"/>
    </source>
</evidence>
<dbReference type="EMBL" id="AP014924">
    <property type="protein sequence ID" value="BAS29202.1"/>
    <property type="molecule type" value="Genomic_DNA"/>
</dbReference>
<accession>A0A0K2SQD5</accession>
<dbReference type="CDD" id="cd02947">
    <property type="entry name" value="TRX_family"/>
    <property type="match status" value="1"/>
</dbReference>
<evidence type="ECO:0000313" key="1">
    <source>
        <dbReference type="EMBL" id="BAS29202.1"/>
    </source>
</evidence>
<reference evidence="2" key="2">
    <citation type="journal article" date="2016" name="Int. J. Syst. Evol. Microbiol.">
        <title>Complete genome sequence and cell structure of Limnochorda pilosa, a Gram-negative spore-former within the phylum Firmicutes.</title>
        <authorList>
            <person name="Watanabe M."/>
            <person name="Kojima H."/>
            <person name="Fukui M."/>
        </authorList>
    </citation>
    <scope>NUCLEOTIDE SEQUENCE [LARGE SCALE GENOMIC DNA]</scope>
    <source>
        <strain evidence="2">HC45</strain>
    </source>
</reference>
<dbReference type="KEGG" id="lpil:LIP_3390"/>
<dbReference type="OrthoDB" id="793940at2"/>
<dbReference type="Gene3D" id="3.40.30.10">
    <property type="entry name" value="Glutaredoxin"/>
    <property type="match status" value="1"/>
</dbReference>
<dbReference type="AlphaFoldDB" id="A0A0K2SQD5"/>
<dbReference type="Proteomes" id="UP000065807">
    <property type="component" value="Chromosome"/>
</dbReference>